<gene>
    <name evidence="2" type="ORF">I314_05075</name>
</gene>
<evidence type="ECO:0000313" key="3">
    <source>
        <dbReference type="Proteomes" id="UP000053800"/>
    </source>
</evidence>
<sequence length="199" mass="21808">MPPRTIDAAREDYDHHHFTSEQSFTHPLPSGLLPSIRPLSQTVALSSYEAPGNRMKKWVSRRCRSGKWPRIQAGFAGYEVKKGAQTAIKLCTENARRMRLGLHPANEEEANGEAEKEVEEVKEEAEKEVGTVISKPQSGGLIVTVSEQDLTPSTSVNPSQNSSPLNKHQQGKTSLVISPSISLSSDSGQAPMRDDFVDS</sequence>
<feature type="compositionally biased region" description="Polar residues" evidence="1">
    <location>
        <begin position="145"/>
        <end position="173"/>
    </location>
</feature>
<feature type="region of interest" description="Disordered" evidence="1">
    <location>
        <begin position="106"/>
        <end position="199"/>
    </location>
</feature>
<feature type="compositionally biased region" description="Acidic residues" evidence="1">
    <location>
        <begin position="107"/>
        <end position="123"/>
    </location>
</feature>
<keyword evidence="3" id="KW-1185">Reference proteome</keyword>
<feature type="compositionally biased region" description="Low complexity" evidence="1">
    <location>
        <begin position="174"/>
        <end position="187"/>
    </location>
</feature>
<evidence type="ECO:0000256" key="1">
    <source>
        <dbReference type="SAM" id="MobiDB-lite"/>
    </source>
</evidence>
<reference evidence="2 3" key="1">
    <citation type="submission" date="2015-01" db="EMBL/GenBank/DDBJ databases">
        <title>The Genome Sequence of Cryptococcus gattii CA1873.</title>
        <authorList>
            <consortium name="The Broad Institute Genomics Platform"/>
            <person name="Cuomo C."/>
            <person name="Litvintseva A."/>
            <person name="Chen Y."/>
            <person name="Heitman J."/>
            <person name="Sun S."/>
            <person name="Springer D."/>
            <person name="Dromer F."/>
            <person name="Young S."/>
            <person name="Zeng Q."/>
            <person name="Gargeya S."/>
            <person name="Abouelleil A."/>
            <person name="Alvarado L."/>
            <person name="Chapman S.B."/>
            <person name="Gainer-Dewar J."/>
            <person name="Goldberg J."/>
            <person name="Griggs A."/>
            <person name="Gujja S."/>
            <person name="Hansen M."/>
            <person name="Howarth C."/>
            <person name="Imamovic A."/>
            <person name="Larimer J."/>
            <person name="Murphy C."/>
            <person name="Naylor J."/>
            <person name="Pearson M."/>
            <person name="Priest M."/>
            <person name="Roberts A."/>
            <person name="Saif S."/>
            <person name="Shea T."/>
            <person name="Sykes S."/>
            <person name="Wortman J."/>
            <person name="Nusbaum C."/>
            <person name="Birren B."/>
        </authorList>
    </citation>
    <scope>NUCLEOTIDE SEQUENCE [LARGE SCALE GENOMIC DNA]</scope>
    <source>
        <strain evidence="2 3">CA1873</strain>
    </source>
</reference>
<dbReference type="Proteomes" id="UP000053800">
    <property type="component" value="Unassembled WGS sequence"/>
</dbReference>
<protein>
    <recommendedName>
        <fullName evidence="4">AP2/ERF domain-containing protein</fullName>
    </recommendedName>
</protein>
<evidence type="ECO:0000313" key="2">
    <source>
        <dbReference type="EMBL" id="KIR59091.1"/>
    </source>
</evidence>
<proteinExistence type="predicted"/>
<dbReference type="EMBL" id="KN848902">
    <property type="protein sequence ID" value="KIR59091.1"/>
    <property type="molecule type" value="Genomic_DNA"/>
</dbReference>
<evidence type="ECO:0008006" key="4">
    <source>
        <dbReference type="Google" id="ProtNLM"/>
    </source>
</evidence>
<organism evidence="2 3">
    <name type="scientific">Cryptococcus bacillisporus CA1873</name>
    <dbReference type="NCBI Taxonomy" id="1296111"/>
    <lineage>
        <taxon>Eukaryota</taxon>
        <taxon>Fungi</taxon>
        <taxon>Dikarya</taxon>
        <taxon>Basidiomycota</taxon>
        <taxon>Agaricomycotina</taxon>
        <taxon>Tremellomycetes</taxon>
        <taxon>Tremellales</taxon>
        <taxon>Cryptococcaceae</taxon>
        <taxon>Cryptococcus</taxon>
        <taxon>Cryptococcus gattii species complex</taxon>
    </lineage>
</organism>
<accession>A0ABR5B682</accession>
<name>A0ABR5B682_CRYGA</name>